<proteinExistence type="predicted"/>
<accession>A0A9N9E4Z3</accession>
<dbReference type="AlphaFoldDB" id="A0A9N9E4Z3"/>
<reference evidence="1" key="1">
    <citation type="submission" date="2021-06" db="EMBL/GenBank/DDBJ databases">
        <authorList>
            <person name="Kallberg Y."/>
            <person name="Tangrot J."/>
            <person name="Rosling A."/>
        </authorList>
    </citation>
    <scope>NUCLEOTIDE SEQUENCE</scope>
    <source>
        <strain evidence="1">MT106</strain>
    </source>
</reference>
<name>A0A9N9E4Z3_9GLOM</name>
<comment type="caution">
    <text evidence="1">The sequence shown here is derived from an EMBL/GenBank/DDBJ whole genome shotgun (WGS) entry which is preliminary data.</text>
</comment>
<dbReference type="EMBL" id="CAJVPL010006549">
    <property type="protein sequence ID" value="CAG8664881.1"/>
    <property type="molecule type" value="Genomic_DNA"/>
</dbReference>
<feature type="non-terminal residue" evidence="1">
    <location>
        <position position="1"/>
    </location>
</feature>
<evidence type="ECO:0000313" key="2">
    <source>
        <dbReference type="Proteomes" id="UP000789831"/>
    </source>
</evidence>
<evidence type="ECO:0000313" key="1">
    <source>
        <dbReference type="EMBL" id="CAG8664881.1"/>
    </source>
</evidence>
<organism evidence="1 2">
    <name type="scientific">Ambispora gerdemannii</name>
    <dbReference type="NCBI Taxonomy" id="144530"/>
    <lineage>
        <taxon>Eukaryota</taxon>
        <taxon>Fungi</taxon>
        <taxon>Fungi incertae sedis</taxon>
        <taxon>Mucoromycota</taxon>
        <taxon>Glomeromycotina</taxon>
        <taxon>Glomeromycetes</taxon>
        <taxon>Archaeosporales</taxon>
        <taxon>Ambisporaceae</taxon>
        <taxon>Ambispora</taxon>
    </lineage>
</organism>
<protein>
    <submittedName>
        <fullName evidence="1">3257_t:CDS:1</fullName>
    </submittedName>
</protein>
<gene>
    <name evidence="1" type="ORF">AGERDE_LOCUS11993</name>
</gene>
<keyword evidence="2" id="KW-1185">Reference proteome</keyword>
<feature type="non-terminal residue" evidence="1">
    <location>
        <position position="55"/>
    </location>
</feature>
<sequence>VIATFRYQFEICVGVAEMEKAGATKIAVEMGKADAARIAIEVEKAGAAGIAVCSR</sequence>
<dbReference type="Proteomes" id="UP000789831">
    <property type="component" value="Unassembled WGS sequence"/>
</dbReference>